<dbReference type="RefSeq" id="WP_129131415.1">
    <property type="nucleotide sequence ID" value="NZ_SDHW01000003.1"/>
</dbReference>
<dbReference type="AlphaFoldDB" id="A0A4Q1CIP9"/>
<evidence type="ECO:0000313" key="3">
    <source>
        <dbReference type="EMBL" id="RXK60041.1"/>
    </source>
</evidence>
<comment type="caution">
    <text evidence="3">The sequence shown here is derived from an EMBL/GenBank/DDBJ whole genome shotgun (WGS) entry which is preliminary data.</text>
</comment>
<feature type="domain" description="Polyvalent protein metallopeptidase" evidence="2">
    <location>
        <begin position="165"/>
        <end position="282"/>
    </location>
</feature>
<dbReference type="EMBL" id="SDHW01000003">
    <property type="protein sequence ID" value="RXK60041.1"/>
    <property type="molecule type" value="Genomic_DNA"/>
</dbReference>
<sequence length="312" mass="35866">MDSQQSPSAKLDVYAIITNRIIELLEQGTVPWKKPWTDDGAGIPKNLLSKRPYRGINFWLLLSLNYQQNLFLTWDQIKTIGASVNKDEKGHVVVFWKSSHKHPEELDDKGNPKMVQTLRYYKVFNIAQCRDIPEGLFPKQEVLSNDFDPILECEAVIHTFPSCPEIQHKEQRAYYHITEDYINMPKKKSFKTVASYYATLFHELVHSTGHEKRLGRSTVTDMHEFGSEAYSQEELIAEMGSAFLSSFTGIGVEELENSAAYINGWLQKLKDNKRFVVQASAHAQKAVDLILQVREQSDEKPKTDLKERTENV</sequence>
<dbReference type="OrthoDB" id="9792687at2"/>
<name>A0A4Q1CIP9_9BACT</name>
<dbReference type="Proteomes" id="UP000290204">
    <property type="component" value="Unassembled WGS sequence"/>
</dbReference>
<dbReference type="PIRSF" id="PIRSF037112">
    <property type="entry name" value="Antirestriction_ArdC"/>
    <property type="match status" value="1"/>
</dbReference>
<dbReference type="GO" id="GO:0003697">
    <property type="term" value="F:single-stranded DNA binding"/>
    <property type="evidence" value="ECO:0007669"/>
    <property type="project" value="InterPro"/>
</dbReference>
<proteinExistence type="predicted"/>
<evidence type="ECO:0000259" key="2">
    <source>
        <dbReference type="Pfam" id="PF18818"/>
    </source>
</evidence>
<evidence type="ECO:0000313" key="4">
    <source>
        <dbReference type="Proteomes" id="UP000290204"/>
    </source>
</evidence>
<dbReference type="InterPro" id="IPR013610">
    <property type="entry name" value="ArdC_N"/>
</dbReference>
<accession>A0A4Q1CIP9</accession>
<protein>
    <submittedName>
        <fullName evidence="3">DUF1738 domain-containing protein</fullName>
    </submittedName>
</protein>
<dbReference type="Pfam" id="PF18818">
    <property type="entry name" value="MPTase-PolyVal"/>
    <property type="match status" value="1"/>
</dbReference>
<organism evidence="3 4">
    <name type="scientific">Lacibacter luteus</name>
    <dbReference type="NCBI Taxonomy" id="2508719"/>
    <lineage>
        <taxon>Bacteria</taxon>
        <taxon>Pseudomonadati</taxon>
        <taxon>Bacteroidota</taxon>
        <taxon>Chitinophagia</taxon>
        <taxon>Chitinophagales</taxon>
        <taxon>Chitinophagaceae</taxon>
        <taxon>Lacibacter</taxon>
    </lineage>
</organism>
<dbReference type="Pfam" id="PF08401">
    <property type="entry name" value="ArdcN"/>
    <property type="match status" value="1"/>
</dbReference>
<evidence type="ECO:0000259" key="1">
    <source>
        <dbReference type="Pfam" id="PF08401"/>
    </source>
</evidence>
<feature type="domain" description="N-terminal" evidence="1">
    <location>
        <begin position="12"/>
        <end position="124"/>
    </location>
</feature>
<keyword evidence="4" id="KW-1185">Reference proteome</keyword>
<dbReference type="InterPro" id="IPR041459">
    <property type="entry name" value="MPTase-PolyVal"/>
</dbReference>
<reference evidence="3 4" key="1">
    <citation type="submission" date="2019-01" db="EMBL/GenBank/DDBJ databases">
        <title>Lacibacter sp. strain TTM-7.</title>
        <authorList>
            <person name="Chen W.-M."/>
        </authorList>
    </citation>
    <scope>NUCLEOTIDE SEQUENCE [LARGE SCALE GENOMIC DNA]</scope>
    <source>
        <strain evidence="3 4">TTM-7</strain>
    </source>
</reference>
<dbReference type="InterPro" id="IPR017113">
    <property type="entry name" value="Antirestriction_ArdC"/>
</dbReference>
<gene>
    <name evidence="3" type="ORF">ESA94_13420</name>
</gene>